<reference evidence="2" key="1">
    <citation type="submission" date="2024-03" db="EMBL/GenBank/DDBJ databases">
        <title>Human intestinal bacterial collection.</title>
        <authorList>
            <person name="Pauvert C."/>
            <person name="Hitch T.C.A."/>
            <person name="Clavel T."/>
        </authorList>
    </citation>
    <scope>NUCLEOTIDE SEQUENCE [LARGE SCALE GENOMIC DNA]</scope>
    <source>
        <strain evidence="2">CLA-AA-H89B</strain>
    </source>
</reference>
<feature type="transmembrane region" description="Helical" evidence="1">
    <location>
        <begin position="238"/>
        <end position="257"/>
    </location>
</feature>
<feature type="transmembrane region" description="Helical" evidence="1">
    <location>
        <begin position="14"/>
        <end position="32"/>
    </location>
</feature>
<feature type="transmembrane region" description="Helical" evidence="1">
    <location>
        <begin position="311"/>
        <end position="334"/>
    </location>
</feature>
<dbReference type="EMBL" id="JBBMFS010000008">
    <property type="protein sequence ID" value="MEQ2555313.1"/>
    <property type="molecule type" value="Genomic_DNA"/>
</dbReference>
<evidence type="ECO:0000313" key="3">
    <source>
        <dbReference type="Proteomes" id="UP001546774"/>
    </source>
</evidence>
<keyword evidence="1" id="KW-1133">Transmembrane helix</keyword>
<dbReference type="Proteomes" id="UP001546774">
    <property type="component" value="Unassembled WGS sequence"/>
</dbReference>
<accession>A0ABV1H6I6</accession>
<comment type="caution">
    <text evidence="2">The sequence shown here is derived from an EMBL/GenBank/DDBJ whole genome shotgun (WGS) entry which is preliminary data.</text>
</comment>
<keyword evidence="1" id="KW-0472">Membrane</keyword>
<feature type="transmembrane region" description="Helical" evidence="1">
    <location>
        <begin position="155"/>
        <end position="175"/>
    </location>
</feature>
<keyword evidence="3" id="KW-1185">Reference proteome</keyword>
<name>A0ABV1H6I6_9FIRM</name>
<feature type="transmembrane region" description="Helical" evidence="1">
    <location>
        <begin position="346"/>
        <end position="372"/>
    </location>
</feature>
<protein>
    <recommendedName>
        <fullName evidence="4">Polymerase</fullName>
    </recommendedName>
</protein>
<gene>
    <name evidence="2" type="ORF">WMO37_09880</name>
</gene>
<feature type="transmembrane region" description="Helical" evidence="1">
    <location>
        <begin position="78"/>
        <end position="105"/>
    </location>
</feature>
<feature type="transmembrane region" description="Helical" evidence="1">
    <location>
        <begin position="117"/>
        <end position="135"/>
    </location>
</feature>
<keyword evidence="1" id="KW-0812">Transmembrane</keyword>
<evidence type="ECO:0008006" key="4">
    <source>
        <dbReference type="Google" id="ProtNLM"/>
    </source>
</evidence>
<evidence type="ECO:0000256" key="1">
    <source>
        <dbReference type="SAM" id="Phobius"/>
    </source>
</evidence>
<feature type="transmembrane region" description="Helical" evidence="1">
    <location>
        <begin position="44"/>
        <end position="66"/>
    </location>
</feature>
<organism evidence="2 3">
    <name type="scientific">Lachnospira intestinalis</name>
    <dbReference type="NCBI Taxonomy" id="3133158"/>
    <lineage>
        <taxon>Bacteria</taxon>
        <taxon>Bacillati</taxon>
        <taxon>Bacillota</taxon>
        <taxon>Clostridia</taxon>
        <taxon>Lachnospirales</taxon>
        <taxon>Lachnospiraceae</taxon>
        <taxon>Lachnospira</taxon>
    </lineage>
</organism>
<feature type="transmembrane region" description="Helical" evidence="1">
    <location>
        <begin position="182"/>
        <end position="199"/>
    </location>
</feature>
<proteinExistence type="predicted"/>
<feature type="transmembrane region" description="Helical" evidence="1">
    <location>
        <begin position="205"/>
        <end position="226"/>
    </location>
</feature>
<evidence type="ECO:0000313" key="2">
    <source>
        <dbReference type="EMBL" id="MEQ2555313.1"/>
    </source>
</evidence>
<sequence length="389" mass="44487">MKVNELVANQIRKYMSYIYLILFAGITIRYYLYSTVLEYKYPYALYLGLRYALMAYVLVSIALVVWQKQYSTVLEPVFMVLILVSAGIVTYVVKDNAVFDFALLLVGAKNVPWKRIAYVYLCAAVVIQGIAYYAATTGIIADITLQADEGIRHSLGINYPTDMAAHMLFIMLVYAAMREKKLTFVEITLMGVVSYWVYTKTFARNDFICAMVMCVLLVIVKVLWLCNIQLSKYKGLKIGGILMLLFVVGCITAVTFYDPANAMYQKMDTVFSQRFSLGYQGLAQYGITAFGSFVEENQATLGYYFFLDNSFIRIAIKYGWVFLSVITYIYYLCFNKAVDCKKDDMIVALIVMLLFGISEHHLIDIAFCPLWFMLFSSMKKERRTGRGQN</sequence>